<keyword evidence="3 5" id="KW-0067">ATP-binding</keyword>
<reference evidence="5 6" key="1">
    <citation type="submission" date="2018-11" db="EMBL/GenBank/DDBJ databases">
        <title>Genomic Encyclopedia of Type Strains, Phase IV (KMG-IV): sequencing the most valuable type-strain genomes for metagenomic binning, comparative biology and taxonomic classification.</title>
        <authorList>
            <person name="Goeker M."/>
        </authorList>
    </citation>
    <scope>NUCLEOTIDE SEQUENCE [LARGE SCALE GENOMIC DNA]</scope>
    <source>
        <strain evidence="5 6">DSM 26537</strain>
    </source>
</reference>
<evidence type="ECO:0000259" key="4">
    <source>
        <dbReference type="PROSITE" id="PS50893"/>
    </source>
</evidence>
<dbReference type="CDD" id="cd03230">
    <property type="entry name" value="ABC_DR_subfamily_A"/>
    <property type="match status" value="1"/>
</dbReference>
<dbReference type="RefSeq" id="WP_123610365.1">
    <property type="nucleotide sequence ID" value="NZ_RJVG01000010.1"/>
</dbReference>
<dbReference type="Pfam" id="PF00005">
    <property type="entry name" value="ABC_tran"/>
    <property type="match status" value="1"/>
</dbReference>
<accession>A0A3N1XGB4</accession>
<sequence length="287" mass="32708">MENSLKISNLTKQYDGFHLDHINLNLKQGSIMGFIGENGAGKSTTIKSIINLVHPDEGDIEILGMNMKENESAIKEQIGVVFDECHFHDSLTSLDINLFMSKIYSNWDEKIYFNYLKRFKIPEKKIIKEYSRGMKMKLSIAVALSHNPKLLLLDEATSGLDPVIRNEILDVFYDFIQDEEHSILMSSHITSDLEQIADYITFIHEGKIVFSDSKDNILDNYAVIKCSKADFTLIDSSYIVGTRNNSYSYEILTNRKSDAKKNYKNLVIDSASLEDIMLFYGKGGVEK</sequence>
<evidence type="ECO:0000256" key="1">
    <source>
        <dbReference type="ARBA" id="ARBA00022448"/>
    </source>
</evidence>
<dbReference type="InterPro" id="IPR051782">
    <property type="entry name" value="ABC_Transporter_VariousFunc"/>
</dbReference>
<evidence type="ECO:0000313" key="5">
    <source>
        <dbReference type="EMBL" id="ROR25760.1"/>
    </source>
</evidence>
<proteinExistence type="predicted"/>
<dbReference type="InterPro" id="IPR027417">
    <property type="entry name" value="P-loop_NTPase"/>
</dbReference>
<dbReference type="InterPro" id="IPR003593">
    <property type="entry name" value="AAA+_ATPase"/>
</dbReference>
<gene>
    <name evidence="5" type="ORF">EDD66_110117</name>
</gene>
<dbReference type="InterPro" id="IPR003439">
    <property type="entry name" value="ABC_transporter-like_ATP-bd"/>
</dbReference>
<keyword evidence="1" id="KW-0813">Transport</keyword>
<evidence type="ECO:0000313" key="6">
    <source>
        <dbReference type="Proteomes" id="UP000273083"/>
    </source>
</evidence>
<dbReference type="Gene3D" id="3.40.50.300">
    <property type="entry name" value="P-loop containing nucleotide triphosphate hydrolases"/>
    <property type="match status" value="1"/>
</dbReference>
<dbReference type="SUPFAM" id="SSF52540">
    <property type="entry name" value="P-loop containing nucleoside triphosphate hydrolases"/>
    <property type="match status" value="1"/>
</dbReference>
<dbReference type="GO" id="GO:0016887">
    <property type="term" value="F:ATP hydrolysis activity"/>
    <property type="evidence" value="ECO:0007669"/>
    <property type="project" value="InterPro"/>
</dbReference>
<dbReference type="PANTHER" id="PTHR42939">
    <property type="entry name" value="ABC TRANSPORTER ATP-BINDING PROTEIN ALBC-RELATED"/>
    <property type="match status" value="1"/>
</dbReference>
<dbReference type="AlphaFoldDB" id="A0A3N1XGB4"/>
<dbReference type="SMART" id="SM00382">
    <property type="entry name" value="AAA"/>
    <property type="match status" value="1"/>
</dbReference>
<evidence type="ECO:0000256" key="2">
    <source>
        <dbReference type="ARBA" id="ARBA00022741"/>
    </source>
</evidence>
<feature type="domain" description="ABC transporter" evidence="4">
    <location>
        <begin position="5"/>
        <end position="230"/>
    </location>
</feature>
<name>A0A3N1XGB4_9FIRM</name>
<dbReference type="PROSITE" id="PS50893">
    <property type="entry name" value="ABC_TRANSPORTER_2"/>
    <property type="match status" value="1"/>
</dbReference>
<dbReference type="PANTHER" id="PTHR42939:SF3">
    <property type="entry name" value="ABC TRANSPORTER ATP-BINDING COMPONENT"/>
    <property type="match status" value="1"/>
</dbReference>
<dbReference type="EMBL" id="RJVG01000010">
    <property type="protein sequence ID" value="ROR25760.1"/>
    <property type="molecule type" value="Genomic_DNA"/>
</dbReference>
<keyword evidence="6" id="KW-1185">Reference proteome</keyword>
<dbReference type="Proteomes" id="UP000273083">
    <property type="component" value="Unassembled WGS sequence"/>
</dbReference>
<dbReference type="OrthoDB" id="9804819at2"/>
<keyword evidence="2" id="KW-0547">Nucleotide-binding</keyword>
<evidence type="ECO:0000256" key="3">
    <source>
        <dbReference type="ARBA" id="ARBA00022840"/>
    </source>
</evidence>
<protein>
    <submittedName>
        <fullName evidence="5">ABC-2 type transport system ATP-binding protein</fullName>
    </submittedName>
</protein>
<comment type="caution">
    <text evidence="5">The sequence shown here is derived from an EMBL/GenBank/DDBJ whole genome shotgun (WGS) entry which is preliminary data.</text>
</comment>
<organism evidence="5 6">
    <name type="scientific">Mobilisporobacter senegalensis</name>
    <dbReference type="NCBI Taxonomy" id="1329262"/>
    <lineage>
        <taxon>Bacteria</taxon>
        <taxon>Bacillati</taxon>
        <taxon>Bacillota</taxon>
        <taxon>Clostridia</taxon>
        <taxon>Lachnospirales</taxon>
        <taxon>Lachnospiraceae</taxon>
        <taxon>Mobilisporobacter</taxon>
    </lineage>
</organism>
<dbReference type="GO" id="GO:0005524">
    <property type="term" value="F:ATP binding"/>
    <property type="evidence" value="ECO:0007669"/>
    <property type="project" value="UniProtKB-KW"/>
</dbReference>